<evidence type="ECO:0000256" key="3">
    <source>
        <dbReference type="ARBA" id="ARBA00022692"/>
    </source>
</evidence>
<dbReference type="GO" id="GO:0016020">
    <property type="term" value="C:membrane"/>
    <property type="evidence" value="ECO:0007669"/>
    <property type="project" value="UniProtKB-SubCell"/>
</dbReference>
<comment type="similarity">
    <text evidence="2">Belongs to the TspO/BZRP family.</text>
</comment>
<dbReference type="AlphaFoldDB" id="A0A514CG78"/>
<feature type="transmembrane region" description="Helical" evidence="6">
    <location>
        <begin position="145"/>
        <end position="164"/>
    </location>
</feature>
<gene>
    <name evidence="7" type="ORF">FKX85_07170</name>
</gene>
<dbReference type="PANTHER" id="PTHR10057">
    <property type="entry name" value="PERIPHERAL-TYPE BENZODIAZEPINE RECEPTOR"/>
    <property type="match status" value="1"/>
</dbReference>
<proteinExistence type="inferred from homology"/>
<dbReference type="Pfam" id="PF03073">
    <property type="entry name" value="TspO_MBR"/>
    <property type="match status" value="1"/>
</dbReference>
<feature type="transmembrane region" description="Helical" evidence="6">
    <location>
        <begin position="57"/>
        <end position="76"/>
    </location>
</feature>
<accession>A0A514CG78</accession>
<evidence type="ECO:0000256" key="1">
    <source>
        <dbReference type="ARBA" id="ARBA00004141"/>
    </source>
</evidence>
<dbReference type="EMBL" id="CP041253">
    <property type="protein sequence ID" value="QDH78826.1"/>
    <property type="molecule type" value="Genomic_DNA"/>
</dbReference>
<dbReference type="InterPro" id="IPR004307">
    <property type="entry name" value="TspO_MBR"/>
</dbReference>
<comment type="subcellular location">
    <subcellularLocation>
        <location evidence="1">Membrane</location>
        <topology evidence="1">Multi-pass membrane protein</topology>
    </subcellularLocation>
</comment>
<dbReference type="KEGG" id="echi:FKX85_07170"/>
<protein>
    <submittedName>
        <fullName evidence="7">Tryptophan-rich sensory protein</fullName>
    </submittedName>
</protein>
<name>A0A514CG78_9BACT</name>
<sequence>MDTTGNVSSKKVNWFYLLLFVTVTVLMGSISGIANVGNITTWYADLEKPSFNPPNSLFGPVWSVLYALMGLGFYLIWNAPKSARRKRAIQVFAVQFVLNFCWSFIFFHFHLIGLAVVEIVVLLGMIIWMIVCFKAVSKWAAYLQIPYLLWVGFATLLNISIWWLNS</sequence>
<evidence type="ECO:0000313" key="8">
    <source>
        <dbReference type="Proteomes" id="UP000316614"/>
    </source>
</evidence>
<dbReference type="Proteomes" id="UP000316614">
    <property type="component" value="Chromosome"/>
</dbReference>
<feature type="transmembrane region" description="Helical" evidence="6">
    <location>
        <begin position="88"/>
        <end position="105"/>
    </location>
</feature>
<feature type="transmembrane region" description="Helical" evidence="6">
    <location>
        <begin position="12"/>
        <end position="37"/>
    </location>
</feature>
<dbReference type="InterPro" id="IPR038330">
    <property type="entry name" value="TspO/MBR-related_sf"/>
</dbReference>
<dbReference type="PIRSF" id="PIRSF005859">
    <property type="entry name" value="PBR"/>
    <property type="match status" value="1"/>
</dbReference>
<evidence type="ECO:0000256" key="4">
    <source>
        <dbReference type="ARBA" id="ARBA00022989"/>
    </source>
</evidence>
<keyword evidence="3 6" id="KW-0812">Transmembrane</keyword>
<keyword evidence="5 6" id="KW-0472">Membrane</keyword>
<keyword evidence="8" id="KW-1185">Reference proteome</keyword>
<dbReference type="FunFam" id="1.20.1260.100:FF:000001">
    <property type="entry name" value="translocator protein 2"/>
    <property type="match status" value="1"/>
</dbReference>
<dbReference type="CDD" id="cd15904">
    <property type="entry name" value="TSPO_MBR"/>
    <property type="match status" value="1"/>
</dbReference>
<evidence type="ECO:0000256" key="2">
    <source>
        <dbReference type="ARBA" id="ARBA00007524"/>
    </source>
</evidence>
<evidence type="ECO:0000313" key="7">
    <source>
        <dbReference type="EMBL" id="QDH78826.1"/>
    </source>
</evidence>
<dbReference type="RefSeq" id="WP_141614079.1">
    <property type="nucleotide sequence ID" value="NZ_CP041253.1"/>
</dbReference>
<dbReference type="PANTHER" id="PTHR10057:SF0">
    <property type="entry name" value="TRANSLOCATOR PROTEIN"/>
    <property type="match status" value="1"/>
</dbReference>
<dbReference type="GO" id="GO:0033013">
    <property type="term" value="P:tetrapyrrole metabolic process"/>
    <property type="evidence" value="ECO:0007669"/>
    <property type="project" value="UniProtKB-ARBA"/>
</dbReference>
<organism evidence="7 8">
    <name type="scientific">Echinicola soli</name>
    <dbReference type="NCBI Taxonomy" id="2591634"/>
    <lineage>
        <taxon>Bacteria</taxon>
        <taxon>Pseudomonadati</taxon>
        <taxon>Bacteroidota</taxon>
        <taxon>Cytophagia</taxon>
        <taxon>Cytophagales</taxon>
        <taxon>Cyclobacteriaceae</taxon>
        <taxon>Echinicola</taxon>
    </lineage>
</organism>
<evidence type="ECO:0000256" key="6">
    <source>
        <dbReference type="SAM" id="Phobius"/>
    </source>
</evidence>
<evidence type="ECO:0000256" key="5">
    <source>
        <dbReference type="ARBA" id="ARBA00023136"/>
    </source>
</evidence>
<dbReference type="OrthoDB" id="9795496at2"/>
<reference evidence="7 8" key="1">
    <citation type="submission" date="2019-06" db="EMBL/GenBank/DDBJ databases">
        <title>Echinicola alkalisoli sp. nov. isolated from saline soil.</title>
        <authorList>
            <person name="Sun J.-Q."/>
            <person name="Xu L."/>
        </authorList>
    </citation>
    <scope>NUCLEOTIDE SEQUENCE [LARGE SCALE GENOMIC DNA]</scope>
    <source>
        <strain evidence="7 8">LN3S3</strain>
    </source>
</reference>
<dbReference type="Gene3D" id="1.20.1260.100">
    <property type="entry name" value="TspO/MBR protein"/>
    <property type="match status" value="1"/>
</dbReference>
<feature type="transmembrane region" description="Helical" evidence="6">
    <location>
        <begin position="111"/>
        <end position="133"/>
    </location>
</feature>
<keyword evidence="4 6" id="KW-1133">Transmembrane helix</keyword>